<evidence type="ECO:0000256" key="3">
    <source>
        <dbReference type="ARBA" id="ARBA00023163"/>
    </source>
</evidence>
<dbReference type="Pfam" id="PF07638">
    <property type="entry name" value="Sigma70_ECF"/>
    <property type="match status" value="1"/>
</dbReference>
<name>A0A437RRZ8_9BURK</name>
<dbReference type="PANTHER" id="PTHR43133">
    <property type="entry name" value="RNA POLYMERASE ECF-TYPE SIGMA FACTO"/>
    <property type="match status" value="1"/>
</dbReference>
<dbReference type="NCBIfam" id="TIGR02937">
    <property type="entry name" value="sigma70-ECF"/>
    <property type="match status" value="1"/>
</dbReference>
<dbReference type="NCBIfam" id="TIGR02999">
    <property type="entry name" value="Sig-70_X6"/>
    <property type="match status" value="1"/>
</dbReference>
<comment type="caution">
    <text evidence="6">The sequence shown here is derived from an EMBL/GenBank/DDBJ whole genome shotgun (WGS) entry which is preliminary data.</text>
</comment>
<dbReference type="Proteomes" id="UP000285575">
    <property type="component" value="Unassembled WGS sequence"/>
</dbReference>
<gene>
    <name evidence="6" type="ORF">EOE66_02610</name>
</gene>
<evidence type="ECO:0000313" key="7">
    <source>
        <dbReference type="Proteomes" id="UP000285575"/>
    </source>
</evidence>
<dbReference type="SUPFAM" id="SSF88659">
    <property type="entry name" value="Sigma3 and sigma4 domains of RNA polymerase sigma factors"/>
    <property type="match status" value="1"/>
</dbReference>
<evidence type="ECO:0000256" key="1">
    <source>
        <dbReference type="ARBA" id="ARBA00023015"/>
    </source>
</evidence>
<dbReference type="EMBL" id="SACR01000001">
    <property type="protein sequence ID" value="RVU49481.1"/>
    <property type="molecule type" value="Genomic_DNA"/>
</dbReference>
<dbReference type="OrthoDB" id="278371at2"/>
<proteinExistence type="predicted"/>
<keyword evidence="7" id="KW-1185">Reference proteome</keyword>
<keyword evidence="1" id="KW-0805">Transcription regulation</keyword>
<feature type="compositionally biased region" description="Gly residues" evidence="4">
    <location>
        <begin position="58"/>
        <end position="72"/>
    </location>
</feature>
<dbReference type="InterPro" id="IPR053812">
    <property type="entry name" value="HTH_Sigma70_ECF-like"/>
</dbReference>
<dbReference type="GO" id="GO:0006352">
    <property type="term" value="P:DNA-templated transcription initiation"/>
    <property type="evidence" value="ECO:0007669"/>
    <property type="project" value="InterPro"/>
</dbReference>
<protein>
    <submittedName>
        <fullName evidence="6">Sigma-70 family RNA polymerase sigma factor</fullName>
    </submittedName>
</protein>
<dbReference type="InterPro" id="IPR039425">
    <property type="entry name" value="RNA_pol_sigma-70-like"/>
</dbReference>
<organism evidence="6 7">
    <name type="scientific">Rubrivivax rivuli</name>
    <dbReference type="NCBI Taxonomy" id="1862385"/>
    <lineage>
        <taxon>Bacteria</taxon>
        <taxon>Pseudomonadati</taxon>
        <taxon>Pseudomonadota</taxon>
        <taxon>Betaproteobacteria</taxon>
        <taxon>Burkholderiales</taxon>
        <taxon>Sphaerotilaceae</taxon>
        <taxon>Rubrivivax</taxon>
    </lineage>
</organism>
<evidence type="ECO:0000313" key="6">
    <source>
        <dbReference type="EMBL" id="RVU49481.1"/>
    </source>
</evidence>
<evidence type="ECO:0000256" key="2">
    <source>
        <dbReference type="ARBA" id="ARBA00023082"/>
    </source>
</evidence>
<dbReference type="InterPro" id="IPR014284">
    <property type="entry name" value="RNA_pol_sigma-70_dom"/>
</dbReference>
<evidence type="ECO:0000256" key="4">
    <source>
        <dbReference type="SAM" id="MobiDB-lite"/>
    </source>
</evidence>
<dbReference type="GO" id="GO:0016987">
    <property type="term" value="F:sigma factor activity"/>
    <property type="evidence" value="ECO:0007669"/>
    <property type="project" value="UniProtKB-KW"/>
</dbReference>
<dbReference type="Gene3D" id="1.10.10.10">
    <property type="entry name" value="Winged helix-like DNA-binding domain superfamily/Winged helix DNA-binding domain"/>
    <property type="match status" value="1"/>
</dbReference>
<dbReference type="AlphaFoldDB" id="A0A437RRZ8"/>
<sequence length="317" mass="33479">MAGCARKRSPARSSAACWASSARTSASRAGGPSAARSCCSRSGGGRSSRRSNSVFTAGQGGRSLPCGGGGSGSDIAAAPRRSDRPRRPVAAIVGAPRRRGAVIVHAAAVPLVGHGLPGATPCTSITAVDKPAPALDDWLARLGTDPQAAQQVYTLLYGELHRAAAGHMRREAAGHTLSATALVNETWLRLSAQTRTAWQNRQHFVAVASTMMRRILVDHAVAHRAAKREAELQVLNTTLVDRHALGVQADVVAVHEALLALEQQDPRAAQVVELKFFGGLDVDEIAQALDISRATVKRDWALARAWLRRELGGQTEP</sequence>
<dbReference type="InterPro" id="IPR036388">
    <property type="entry name" value="WH-like_DNA-bd_sf"/>
</dbReference>
<dbReference type="InterPro" id="IPR011517">
    <property type="entry name" value="RNA_pol_sigma70_ECF-like"/>
</dbReference>
<keyword evidence="3" id="KW-0804">Transcription</keyword>
<feature type="domain" description="RNA polymerase sigma-70 ECF-like HTH" evidence="5">
    <location>
        <begin position="145"/>
        <end position="311"/>
    </location>
</feature>
<evidence type="ECO:0000259" key="5">
    <source>
        <dbReference type="Pfam" id="PF07638"/>
    </source>
</evidence>
<feature type="region of interest" description="Disordered" evidence="4">
    <location>
        <begin position="1"/>
        <end position="88"/>
    </location>
</feature>
<feature type="compositionally biased region" description="Basic residues" evidence="4">
    <location>
        <begin position="1"/>
        <end position="10"/>
    </location>
</feature>
<feature type="compositionally biased region" description="Low complexity" evidence="4">
    <location>
        <begin position="11"/>
        <end position="41"/>
    </location>
</feature>
<dbReference type="PANTHER" id="PTHR43133:SF39">
    <property type="entry name" value="SIMILAR TO RNA POLYMERASE SIGMA-E FACTOR"/>
    <property type="match status" value="1"/>
</dbReference>
<keyword evidence="2" id="KW-0731">Sigma factor</keyword>
<accession>A0A437RRZ8</accession>
<dbReference type="InterPro" id="IPR013324">
    <property type="entry name" value="RNA_pol_sigma_r3/r4-like"/>
</dbReference>
<reference evidence="6 7" key="1">
    <citation type="submission" date="2019-01" db="EMBL/GenBank/DDBJ databases">
        <authorList>
            <person name="Chen W.-M."/>
        </authorList>
    </citation>
    <scope>NUCLEOTIDE SEQUENCE [LARGE SCALE GENOMIC DNA]</scope>
    <source>
        <strain evidence="6 7">KYPY4</strain>
    </source>
</reference>
<dbReference type="CDD" id="cd06171">
    <property type="entry name" value="Sigma70_r4"/>
    <property type="match status" value="1"/>
</dbReference>